<protein>
    <submittedName>
        <fullName evidence="4">SCP-like protein extracellular</fullName>
    </submittedName>
</protein>
<dbReference type="SUPFAM" id="SSF55797">
    <property type="entry name" value="PR-1-like"/>
    <property type="match status" value="1"/>
</dbReference>
<dbReference type="AlphaFoldDB" id="A0A0G1KB48"/>
<dbReference type="EMBL" id="LCJR01000030">
    <property type="protein sequence ID" value="KKT80971.1"/>
    <property type="molecule type" value="Genomic_DNA"/>
</dbReference>
<evidence type="ECO:0000256" key="1">
    <source>
        <dbReference type="SAM" id="MobiDB-lite"/>
    </source>
</evidence>
<feature type="transmembrane region" description="Helical" evidence="2">
    <location>
        <begin position="5"/>
        <end position="22"/>
    </location>
</feature>
<gene>
    <name evidence="4" type="ORF">UW79_C0030G0003</name>
</gene>
<dbReference type="PANTHER" id="PTHR31157">
    <property type="entry name" value="SCP DOMAIN-CONTAINING PROTEIN"/>
    <property type="match status" value="1"/>
</dbReference>
<keyword evidence="2" id="KW-0812">Transmembrane</keyword>
<sequence length="280" mass="31687">MKKSIVILVVLGISGLFLYLVIKNDFKLPGLEEFTGRVQELKKEFSVPPPLRSSKDSDNSFLTRSGVLQWTNIQRNNNGFSSLAESAELNSAAGIRAKDMFENQYFAHESPIGKDVGYAVDVVHYQYLMIGENLALGNFKDDQELVQAWMDSPGHRANILNERYEKIGISVLRGVFEGKTTWIAVQVFGRPVSACPQPDSALKTRIEFNESRIESLKSELDQKKEELENTRPKRGPDYNQKVEEYNILVEEYNNLVSETKQLISRYNDQIQAVNQCISGG</sequence>
<proteinExistence type="predicted"/>
<evidence type="ECO:0000259" key="3">
    <source>
        <dbReference type="Pfam" id="PF00188"/>
    </source>
</evidence>
<dbReference type="InterPro" id="IPR035940">
    <property type="entry name" value="CAP_sf"/>
</dbReference>
<feature type="region of interest" description="Disordered" evidence="1">
    <location>
        <begin position="219"/>
        <end position="238"/>
    </location>
</feature>
<comment type="caution">
    <text evidence="4">The sequence shown here is derived from an EMBL/GenBank/DDBJ whole genome shotgun (WGS) entry which is preliminary data.</text>
</comment>
<accession>A0A0G1KB48</accession>
<dbReference type="Gene3D" id="3.40.33.10">
    <property type="entry name" value="CAP"/>
    <property type="match status" value="1"/>
</dbReference>
<evidence type="ECO:0000313" key="4">
    <source>
        <dbReference type="EMBL" id="KKT80971.1"/>
    </source>
</evidence>
<dbReference type="Pfam" id="PF00188">
    <property type="entry name" value="CAP"/>
    <property type="match status" value="1"/>
</dbReference>
<reference evidence="4 5" key="1">
    <citation type="journal article" date="2015" name="Nature">
        <title>rRNA introns, odd ribosomes, and small enigmatic genomes across a large radiation of phyla.</title>
        <authorList>
            <person name="Brown C.T."/>
            <person name="Hug L.A."/>
            <person name="Thomas B.C."/>
            <person name="Sharon I."/>
            <person name="Castelle C.J."/>
            <person name="Singh A."/>
            <person name="Wilkins M.J."/>
            <person name="Williams K.H."/>
            <person name="Banfield J.F."/>
        </authorList>
    </citation>
    <scope>NUCLEOTIDE SEQUENCE [LARGE SCALE GENOMIC DNA]</scope>
</reference>
<dbReference type="InterPro" id="IPR014044">
    <property type="entry name" value="CAP_dom"/>
</dbReference>
<keyword evidence="2" id="KW-1133">Transmembrane helix</keyword>
<feature type="domain" description="SCP" evidence="3">
    <location>
        <begin position="71"/>
        <end position="176"/>
    </location>
</feature>
<evidence type="ECO:0000313" key="5">
    <source>
        <dbReference type="Proteomes" id="UP000034032"/>
    </source>
</evidence>
<dbReference type="PANTHER" id="PTHR31157:SF1">
    <property type="entry name" value="SCP DOMAIN-CONTAINING PROTEIN"/>
    <property type="match status" value="1"/>
</dbReference>
<evidence type="ECO:0000256" key="2">
    <source>
        <dbReference type="SAM" id="Phobius"/>
    </source>
</evidence>
<name>A0A0G1KB48_9BACT</name>
<dbReference type="CDD" id="cd05379">
    <property type="entry name" value="CAP_bacterial"/>
    <property type="match status" value="1"/>
</dbReference>
<dbReference type="Proteomes" id="UP000034032">
    <property type="component" value="Unassembled WGS sequence"/>
</dbReference>
<keyword evidence="2" id="KW-0472">Membrane</keyword>
<organism evidence="4 5">
    <name type="scientific">Candidatus Yanofskybacteria bacterium GW2011_GWA2_44_9</name>
    <dbReference type="NCBI Taxonomy" id="1619025"/>
    <lineage>
        <taxon>Bacteria</taxon>
        <taxon>Candidatus Yanofskyibacteriota</taxon>
    </lineage>
</organism>